<keyword evidence="5 15" id="KW-0732">Signal</keyword>
<dbReference type="InterPro" id="IPR015919">
    <property type="entry name" value="Cadherin-like_sf"/>
</dbReference>
<dbReference type="GeneID" id="118411636"/>
<dbReference type="InterPro" id="IPR001881">
    <property type="entry name" value="EGF-like_Ca-bd_dom"/>
</dbReference>
<name>A0A9J7MK33_BRAFL</name>
<dbReference type="Gene3D" id="2.60.40.60">
    <property type="entry name" value="Cadherins"/>
    <property type="match status" value="6"/>
</dbReference>
<dbReference type="PROSITE" id="PS00022">
    <property type="entry name" value="EGF_1"/>
    <property type="match status" value="2"/>
</dbReference>
<dbReference type="PROSITE" id="PS01187">
    <property type="entry name" value="EGF_CA"/>
    <property type="match status" value="1"/>
</dbReference>
<keyword evidence="10" id="KW-0472">Membrane</keyword>
<evidence type="ECO:0000256" key="12">
    <source>
        <dbReference type="ARBA" id="ARBA00023180"/>
    </source>
</evidence>
<keyword evidence="7 13" id="KW-0106">Calcium</keyword>
<gene>
    <name evidence="19" type="primary">LOC118411636</name>
</gene>
<dbReference type="Gene3D" id="2.10.25.10">
    <property type="entry name" value="Laminin"/>
    <property type="match status" value="2"/>
</dbReference>
<dbReference type="FunFam" id="2.60.40.60:FF:000098">
    <property type="entry name" value="cadherin-23 isoform X1"/>
    <property type="match status" value="1"/>
</dbReference>
<dbReference type="SUPFAM" id="SSF57196">
    <property type="entry name" value="EGF/Laminin"/>
    <property type="match status" value="2"/>
</dbReference>
<dbReference type="InterPro" id="IPR000152">
    <property type="entry name" value="EGF-type_Asp/Asn_hydroxyl_site"/>
</dbReference>
<evidence type="ECO:0000256" key="2">
    <source>
        <dbReference type="ARBA" id="ARBA00022475"/>
    </source>
</evidence>
<feature type="domain" description="Cadherin" evidence="17">
    <location>
        <begin position="239"/>
        <end position="345"/>
    </location>
</feature>
<dbReference type="PROSITE" id="PS01186">
    <property type="entry name" value="EGF_2"/>
    <property type="match status" value="2"/>
</dbReference>
<dbReference type="GO" id="GO:0005886">
    <property type="term" value="C:plasma membrane"/>
    <property type="evidence" value="ECO:0000318"/>
    <property type="project" value="GO_Central"/>
</dbReference>
<feature type="domain" description="Cadherin" evidence="17">
    <location>
        <begin position="353"/>
        <end position="467"/>
    </location>
</feature>
<sequence>MLWRQAVVLGMVCIILRTGAQANQPPIFTQGMDYQQIPEDTVVGASVYTLSATDTDGDTLMYGVSGQVSNNLFIVNPSSGLVTLKSPLDRELTDEYQITVTVSDGRNPQVVQTPTIFITDANDNSPVFQGIPYEVSVNENDVSQTSIFRVTATDADQGIGGTVSYFLEAGDESKFEVDRPTGNVNLKEELDYEESSVYQLRIRAQDGGGSYQGNQVFQTSTTVLIVNVVDQDDQPPLFLGQPFSTQVNEDTPLGTSIITINARDGDYGIDNPIVYSTQGDDGTFSIDSTSGVISLAKMLDRESKTDEGGVYSFDVQVRENSIEARTTNTSVRITIVDVNDQIPTFYNGTGNSPQNYFTATIPEGTSAGIPLGGLDMRVEDNDEGDNGRFTLTLDEEGSRYFEVVPSTVYGQAAVNIRVKNSRLLDYETLQSVQFKVIAREDLAAEHYSSTATVLVTLEDTNDNSPVFNQSKYDLSVAENSPDGTVVETITATDLDSGQFAAVTYSLQGSGSDKFAVNHFTGEITVAKGEKLDRETIPFYFLILVAEDGGGRASNVQLQITLLDVNDEAPRFYRFYHWNVLVRDNSVETSQPLQITAVDIDEGTNGGIKYSIVGGDERGSFNIDEDSGIINLTQPLDYEALGGGDEFHLVVQAMDEGQPPLNSTTTVIVVVQVLVGNEHNYVCLSDPSQCLQNTCQNGGICSSCCTLMHNSCTCPTGYTGTLCEIDVDECISHPCQNGGTCLDGINSYHCHCPDGFSGRNCESDIDWCAMSPCPFDWICQDQITYFTCHVPGSFHPNRLPFGCSPASCPNGMICKDNPGFFSCSLQ</sequence>
<keyword evidence="12" id="KW-0325">Glycoprotein</keyword>
<keyword evidence="6" id="KW-0677">Repeat</keyword>
<dbReference type="Proteomes" id="UP000001554">
    <property type="component" value="Chromosome 3"/>
</dbReference>
<keyword evidence="18" id="KW-1185">Reference proteome</keyword>
<dbReference type="FunFam" id="2.10.25.10:FF:000123">
    <property type="entry name" value="Crumbs homolog 1 (Drosophila)"/>
    <property type="match status" value="1"/>
</dbReference>
<dbReference type="SMART" id="SM00181">
    <property type="entry name" value="EGF"/>
    <property type="match status" value="2"/>
</dbReference>
<dbReference type="PANTHER" id="PTHR24026:SF133">
    <property type="entry name" value="CADHERIN-RELATED FAMILY MEMBER 2"/>
    <property type="match status" value="1"/>
</dbReference>
<feature type="signal peptide" evidence="15">
    <location>
        <begin position="1"/>
        <end position="22"/>
    </location>
</feature>
<dbReference type="FunFam" id="2.60.40.60:FF:000033">
    <property type="entry name" value="FAT atypical cadherin 1"/>
    <property type="match status" value="1"/>
</dbReference>
<evidence type="ECO:0000256" key="4">
    <source>
        <dbReference type="ARBA" id="ARBA00022692"/>
    </source>
</evidence>
<dbReference type="PROSITE" id="PS00010">
    <property type="entry name" value="ASX_HYDROXYL"/>
    <property type="match status" value="1"/>
</dbReference>
<organism evidence="18 19">
    <name type="scientific">Branchiostoma floridae</name>
    <name type="common">Florida lancelet</name>
    <name type="synonym">Amphioxus</name>
    <dbReference type="NCBI Taxonomy" id="7739"/>
    <lineage>
        <taxon>Eukaryota</taxon>
        <taxon>Metazoa</taxon>
        <taxon>Chordata</taxon>
        <taxon>Cephalochordata</taxon>
        <taxon>Leptocardii</taxon>
        <taxon>Amphioxiformes</taxon>
        <taxon>Branchiostomatidae</taxon>
        <taxon>Branchiostoma</taxon>
    </lineage>
</organism>
<protein>
    <submittedName>
        <fullName evidence="19">Cadherin-related family member 1-like</fullName>
    </submittedName>
</protein>
<accession>A0A9J7MK33</accession>
<evidence type="ECO:0000256" key="10">
    <source>
        <dbReference type="ARBA" id="ARBA00023136"/>
    </source>
</evidence>
<dbReference type="KEGG" id="bfo:118411636"/>
<dbReference type="GO" id="GO:0005912">
    <property type="term" value="C:adherens junction"/>
    <property type="evidence" value="ECO:0000318"/>
    <property type="project" value="GO_Central"/>
</dbReference>
<evidence type="ECO:0000256" key="8">
    <source>
        <dbReference type="ARBA" id="ARBA00022889"/>
    </source>
</evidence>
<dbReference type="GO" id="GO:0005509">
    <property type="term" value="F:calcium ion binding"/>
    <property type="evidence" value="ECO:0007669"/>
    <property type="project" value="UniProtKB-UniRule"/>
</dbReference>
<dbReference type="InterPro" id="IPR018097">
    <property type="entry name" value="EGF_Ca-bd_CS"/>
</dbReference>
<evidence type="ECO:0000313" key="18">
    <source>
        <dbReference type="Proteomes" id="UP000001554"/>
    </source>
</evidence>
<dbReference type="Pfam" id="PF00028">
    <property type="entry name" value="Cadherin"/>
    <property type="match status" value="5"/>
</dbReference>
<keyword evidence="11 14" id="KW-1015">Disulfide bond</keyword>
<evidence type="ECO:0000256" key="7">
    <source>
        <dbReference type="ARBA" id="ARBA00022837"/>
    </source>
</evidence>
<dbReference type="InterPro" id="IPR020894">
    <property type="entry name" value="Cadherin_CS"/>
</dbReference>
<dbReference type="AlphaFoldDB" id="A0A9J7MK33"/>
<dbReference type="Pfam" id="PF00008">
    <property type="entry name" value="EGF"/>
    <property type="match status" value="1"/>
</dbReference>
<evidence type="ECO:0000256" key="1">
    <source>
        <dbReference type="ARBA" id="ARBA00004251"/>
    </source>
</evidence>
<feature type="disulfide bond" evidence="14">
    <location>
        <begin position="694"/>
        <end position="711"/>
    </location>
</feature>
<dbReference type="PROSITE" id="PS50268">
    <property type="entry name" value="CADHERIN_2"/>
    <property type="match status" value="6"/>
</dbReference>
<dbReference type="GO" id="GO:0007156">
    <property type="term" value="P:homophilic cell adhesion via plasma membrane adhesion molecules"/>
    <property type="evidence" value="ECO:0007669"/>
    <property type="project" value="InterPro"/>
</dbReference>
<dbReference type="PANTHER" id="PTHR24026">
    <property type="entry name" value="FAT ATYPICAL CADHERIN-RELATED"/>
    <property type="match status" value="1"/>
</dbReference>
<feature type="domain" description="Cadherin" evidence="17">
    <location>
        <begin position="29"/>
        <end position="128"/>
    </location>
</feature>
<proteinExistence type="predicted"/>
<feature type="chain" id="PRO_5039948238" evidence="15">
    <location>
        <begin position="23"/>
        <end position="825"/>
    </location>
</feature>
<keyword evidence="9" id="KW-1133">Transmembrane helix</keyword>
<evidence type="ECO:0000259" key="16">
    <source>
        <dbReference type="PROSITE" id="PS50026"/>
    </source>
</evidence>
<dbReference type="FunFam" id="2.60.40.60:FF:000118">
    <property type="entry name" value="protocadherin Fat 4"/>
    <property type="match status" value="1"/>
</dbReference>
<reference evidence="18" key="1">
    <citation type="journal article" date="2020" name="Nat. Ecol. Evol.">
        <title>Deeply conserved synteny resolves early events in vertebrate evolution.</title>
        <authorList>
            <person name="Simakov O."/>
            <person name="Marletaz F."/>
            <person name="Yue J.X."/>
            <person name="O'Connell B."/>
            <person name="Jenkins J."/>
            <person name="Brandt A."/>
            <person name="Calef R."/>
            <person name="Tung C.H."/>
            <person name="Huang T.K."/>
            <person name="Schmutz J."/>
            <person name="Satoh N."/>
            <person name="Yu J.K."/>
            <person name="Putnam N.H."/>
            <person name="Green R.E."/>
            <person name="Rokhsar D.S."/>
        </authorList>
    </citation>
    <scope>NUCLEOTIDE SEQUENCE [LARGE SCALE GENOMIC DNA]</scope>
    <source>
        <strain evidence="18">S238N-H82</strain>
    </source>
</reference>
<dbReference type="OrthoDB" id="6510378at2759"/>
<feature type="domain" description="EGF-like" evidence="16">
    <location>
        <begin position="685"/>
        <end position="723"/>
    </location>
</feature>
<feature type="domain" description="Cadherin" evidence="17">
    <location>
        <begin position="129"/>
        <end position="238"/>
    </location>
</feature>
<feature type="domain" description="Cadherin" evidence="17">
    <location>
        <begin position="581"/>
        <end position="688"/>
    </location>
</feature>
<comment type="subcellular location">
    <subcellularLocation>
        <location evidence="1">Cell membrane</location>
        <topology evidence="1">Single-pass type I membrane protein</topology>
    </subcellularLocation>
</comment>
<dbReference type="CDD" id="cd11304">
    <property type="entry name" value="Cadherin_repeat"/>
    <property type="match status" value="6"/>
</dbReference>
<dbReference type="FunFam" id="2.60.40.60:FF:000124">
    <property type="entry name" value="Cadherin-related family member 1"/>
    <property type="match status" value="1"/>
</dbReference>
<dbReference type="OMA" id="WRNKRSP"/>
<dbReference type="GO" id="GO:0007409">
    <property type="term" value="P:axonogenesis"/>
    <property type="evidence" value="ECO:0000318"/>
    <property type="project" value="GO_Central"/>
</dbReference>
<evidence type="ECO:0000256" key="15">
    <source>
        <dbReference type="SAM" id="SignalP"/>
    </source>
</evidence>
<dbReference type="PRINTS" id="PR00010">
    <property type="entry name" value="EGFBLOOD"/>
</dbReference>
<comment type="caution">
    <text evidence="14">Lacks conserved residue(s) required for the propagation of feature annotation.</text>
</comment>
<evidence type="ECO:0000313" key="19">
    <source>
        <dbReference type="RefSeq" id="XP_035670009.1"/>
    </source>
</evidence>
<dbReference type="PROSITE" id="PS50026">
    <property type="entry name" value="EGF_3"/>
    <property type="match status" value="2"/>
</dbReference>
<reference evidence="19" key="2">
    <citation type="submission" date="2025-08" db="UniProtKB">
        <authorList>
            <consortium name="RefSeq"/>
        </authorList>
    </citation>
    <scope>IDENTIFICATION</scope>
    <source>
        <strain evidence="19">S238N-H82</strain>
        <tissue evidence="19">Testes</tissue>
    </source>
</reference>
<evidence type="ECO:0000256" key="11">
    <source>
        <dbReference type="ARBA" id="ARBA00023157"/>
    </source>
</evidence>
<dbReference type="RefSeq" id="XP_035670009.1">
    <property type="nucleotide sequence ID" value="XM_035814116.1"/>
</dbReference>
<feature type="disulfide bond" evidence="14">
    <location>
        <begin position="751"/>
        <end position="760"/>
    </location>
</feature>
<dbReference type="GO" id="GO:0044331">
    <property type="term" value="P:cell-cell adhesion mediated by cadherin"/>
    <property type="evidence" value="ECO:0000318"/>
    <property type="project" value="GO_Central"/>
</dbReference>
<dbReference type="PROSITE" id="PS00232">
    <property type="entry name" value="CADHERIN_1"/>
    <property type="match status" value="2"/>
</dbReference>
<evidence type="ECO:0000256" key="9">
    <source>
        <dbReference type="ARBA" id="ARBA00022989"/>
    </source>
</evidence>
<keyword evidence="3 14" id="KW-0245">EGF-like domain</keyword>
<keyword evidence="4" id="KW-0812">Transmembrane</keyword>
<evidence type="ECO:0000256" key="5">
    <source>
        <dbReference type="ARBA" id="ARBA00022729"/>
    </source>
</evidence>
<dbReference type="InterPro" id="IPR000742">
    <property type="entry name" value="EGF"/>
</dbReference>
<dbReference type="GO" id="GO:0030855">
    <property type="term" value="P:epithelial cell differentiation"/>
    <property type="evidence" value="ECO:0000318"/>
    <property type="project" value="GO_Central"/>
</dbReference>
<feature type="domain" description="Cadherin" evidence="17">
    <location>
        <begin position="468"/>
        <end position="571"/>
    </location>
</feature>
<dbReference type="FunFam" id="2.60.40.60:FF:000168">
    <property type="entry name" value="Cadherin-related family member 2"/>
    <property type="match status" value="1"/>
</dbReference>
<evidence type="ECO:0000256" key="13">
    <source>
        <dbReference type="PROSITE-ProRule" id="PRU00043"/>
    </source>
</evidence>
<evidence type="ECO:0000259" key="17">
    <source>
        <dbReference type="PROSITE" id="PS50268"/>
    </source>
</evidence>
<dbReference type="SMART" id="SM00179">
    <property type="entry name" value="EGF_CA"/>
    <property type="match status" value="1"/>
</dbReference>
<dbReference type="CDD" id="cd00054">
    <property type="entry name" value="EGF_CA"/>
    <property type="match status" value="2"/>
</dbReference>
<dbReference type="InterPro" id="IPR002126">
    <property type="entry name" value="Cadherin-like_dom"/>
</dbReference>
<evidence type="ECO:0000256" key="6">
    <source>
        <dbReference type="ARBA" id="ARBA00022737"/>
    </source>
</evidence>
<feature type="disulfide bond" evidence="14">
    <location>
        <begin position="713"/>
        <end position="722"/>
    </location>
</feature>
<evidence type="ECO:0000256" key="14">
    <source>
        <dbReference type="PROSITE-ProRule" id="PRU00076"/>
    </source>
</evidence>
<keyword evidence="2" id="KW-1003">Cell membrane</keyword>
<dbReference type="PRINTS" id="PR00205">
    <property type="entry name" value="CADHERIN"/>
</dbReference>
<feature type="domain" description="EGF-like" evidence="16">
    <location>
        <begin position="725"/>
        <end position="761"/>
    </location>
</feature>
<evidence type="ECO:0000256" key="3">
    <source>
        <dbReference type="ARBA" id="ARBA00022536"/>
    </source>
</evidence>
<dbReference type="SUPFAM" id="SSF49313">
    <property type="entry name" value="Cadherin-like"/>
    <property type="match status" value="6"/>
</dbReference>
<dbReference type="SMART" id="SM00112">
    <property type="entry name" value="CA"/>
    <property type="match status" value="6"/>
</dbReference>
<keyword evidence="8" id="KW-0130">Cell adhesion</keyword>